<dbReference type="AlphaFoldDB" id="A0A161Y954"/>
<evidence type="ECO:0000313" key="2">
    <source>
        <dbReference type="EMBL" id="KZN52564.1"/>
    </source>
</evidence>
<feature type="chain" id="PRO_5007829582" description="Big-1 domain-containing protein" evidence="1">
    <location>
        <begin position="19"/>
        <end position="444"/>
    </location>
</feature>
<comment type="caution">
    <text evidence="2">The sequence shown here is derived from an EMBL/GenBank/DDBJ whole genome shotgun (WGS) entry which is preliminary data.</text>
</comment>
<name>A0A161Y954_9GAMM</name>
<evidence type="ECO:0000256" key="1">
    <source>
        <dbReference type="SAM" id="SignalP"/>
    </source>
</evidence>
<proteinExistence type="predicted"/>
<protein>
    <recommendedName>
        <fullName evidence="4">Big-1 domain-containing protein</fullName>
    </recommendedName>
</protein>
<evidence type="ECO:0000313" key="3">
    <source>
        <dbReference type="Proteomes" id="UP000076503"/>
    </source>
</evidence>
<dbReference type="OrthoDB" id="6314457at2"/>
<dbReference type="RefSeq" id="WP_063360738.1">
    <property type="nucleotide sequence ID" value="NZ_AUXZ01000062.1"/>
</dbReference>
<accession>A0A161Y954</accession>
<reference evidence="2 3" key="1">
    <citation type="submission" date="2013-07" db="EMBL/GenBank/DDBJ databases">
        <title>Comparative Genomic and Metabolomic Analysis of Twelve Strains of Pseudoalteromonas luteoviolacea.</title>
        <authorList>
            <person name="Vynne N.G."/>
            <person name="Mansson M."/>
            <person name="Gram L."/>
        </authorList>
    </citation>
    <scope>NUCLEOTIDE SEQUENCE [LARGE SCALE GENOMIC DNA]</scope>
    <source>
        <strain evidence="2 3">H33</strain>
    </source>
</reference>
<sequence length="444" mass="49076">MKKLLYTTLAASITFALAACGGSSGGDNNNQVSGQDQQNNPTVETPVNKVEAQKLTLRAESQQCSNYQPKQVDIVFHDENGASLGSAKTDSNGDFSGELPVGTKHLSVIGEVSDSADGEYKYIRTELDIEHRENLGTYYFKTSTECSCEMYRVDDSALTFTKNGYFLLSNSTLPSNGNLAVCDGSDTLYLAAISREHNDAKAAVFSLPTSPQTIVISDADFTHNGVIVDKQISANAQIIGAFGAASDASSLVFNQRQATDETMPLYIFPDAVEHNYYHQVEFNQTNFDTARFKVWKSARSRANTEHEFGVNEIPLLSDSLNDEVMSVSGRENVTYDFSAINEDLARVEFRYSYLVSDTTETRYDWKINGGIKGTIPQLSFGDVFTLPVEETKLEELGAYIYGYKGNAKDSETYAKLLDFIARGESRHRAEFGDYIYVRALVELD</sequence>
<feature type="signal peptide" evidence="1">
    <location>
        <begin position="1"/>
        <end position="18"/>
    </location>
</feature>
<dbReference type="Proteomes" id="UP000076503">
    <property type="component" value="Unassembled WGS sequence"/>
</dbReference>
<keyword evidence="1" id="KW-0732">Signal</keyword>
<organism evidence="2 3">
    <name type="scientific">Pseudoalteromonas luteoviolacea H33</name>
    <dbReference type="NCBI Taxonomy" id="1365251"/>
    <lineage>
        <taxon>Bacteria</taxon>
        <taxon>Pseudomonadati</taxon>
        <taxon>Pseudomonadota</taxon>
        <taxon>Gammaproteobacteria</taxon>
        <taxon>Alteromonadales</taxon>
        <taxon>Pseudoalteromonadaceae</taxon>
        <taxon>Pseudoalteromonas</taxon>
    </lineage>
</organism>
<evidence type="ECO:0008006" key="4">
    <source>
        <dbReference type="Google" id="ProtNLM"/>
    </source>
</evidence>
<dbReference type="PROSITE" id="PS51257">
    <property type="entry name" value="PROKAR_LIPOPROTEIN"/>
    <property type="match status" value="1"/>
</dbReference>
<dbReference type="EMBL" id="AUXZ01000062">
    <property type="protein sequence ID" value="KZN52564.1"/>
    <property type="molecule type" value="Genomic_DNA"/>
</dbReference>
<gene>
    <name evidence="2" type="ORF">N476_10905</name>
</gene>
<dbReference type="PATRIC" id="fig|1365251.3.peg.1102"/>